<name>M0IJS6_9EURY</name>
<dbReference type="STRING" id="662479.C440_04643"/>
<reference evidence="2 3" key="1">
    <citation type="journal article" date="2014" name="PLoS Genet.">
        <title>Phylogenetically driven sequencing of extremely halophilic archaea reveals strategies for static and dynamic osmo-response.</title>
        <authorList>
            <person name="Becker E.A."/>
            <person name="Seitzer P.M."/>
            <person name="Tritt A."/>
            <person name="Larsen D."/>
            <person name="Krusor M."/>
            <person name="Yao A.I."/>
            <person name="Wu D."/>
            <person name="Madern D."/>
            <person name="Eisen J.A."/>
            <person name="Darling A.E."/>
            <person name="Facciotti M.T."/>
        </authorList>
    </citation>
    <scope>NUCLEOTIDE SEQUENCE [LARGE SCALE GENOMIC DNA]</scope>
    <source>
        <strain evidence="2 3">ATCC BAA-1512</strain>
    </source>
</reference>
<accession>M0IJS6</accession>
<evidence type="ECO:0000313" key="2">
    <source>
        <dbReference type="EMBL" id="ELZ97036.1"/>
    </source>
</evidence>
<comment type="caution">
    <text evidence="2">The sequence shown here is derived from an EMBL/GenBank/DDBJ whole genome shotgun (WGS) entry which is preliminary data.</text>
</comment>
<feature type="transmembrane region" description="Helical" evidence="1">
    <location>
        <begin position="123"/>
        <end position="141"/>
    </location>
</feature>
<gene>
    <name evidence="2" type="ORF">C440_04643</name>
</gene>
<dbReference type="EMBL" id="AOLN01000006">
    <property type="protein sequence ID" value="ELZ97036.1"/>
    <property type="molecule type" value="Genomic_DNA"/>
</dbReference>
<dbReference type="InterPro" id="IPR058927">
    <property type="entry name" value="OB_2TM"/>
</dbReference>
<feature type="transmembrane region" description="Helical" evidence="1">
    <location>
        <begin position="9"/>
        <end position="30"/>
    </location>
</feature>
<evidence type="ECO:0000256" key="1">
    <source>
        <dbReference type="SAM" id="Phobius"/>
    </source>
</evidence>
<keyword evidence="1" id="KW-0472">Membrane</keyword>
<evidence type="ECO:0000313" key="3">
    <source>
        <dbReference type="Proteomes" id="UP000011550"/>
    </source>
</evidence>
<dbReference type="RefSeq" id="WP_008318691.1">
    <property type="nucleotide sequence ID" value="NZ_AOLN01000006.1"/>
</dbReference>
<dbReference type="AlphaFoldDB" id="M0IJS6"/>
<organism evidence="2 3">
    <name type="scientific">Haloferax mucosum ATCC BAA-1512</name>
    <dbReference type="NCBI Taxonomy" id="662479"/>
    <lineage>
        <taxon>Archaea</taxon>
        <taxon>Methanobacteriati</taxon>
        <taxon>Methanobacteriota</taxon>
        <taxon>Stenosarchaea group</taxon>
        <taxon>Halobacteria</taxon>
        <taxon>Halobacteriales</taxon>
        <taxon>Haloferacaceae</taxon>
        <taxon>Haloferax</taxon>
    </lineage>
</organism>
<protein>
    <submittedName>
        <fullName evidence="2">Uncharacterized protein</fullName>
    </submittedName>
</protein>
<proteinExistence type="predicted"/>
<sequence length="176" mass="19506">MQLTPSRRLVCLVVLLGCLVFLMGWFGSLAPAPEMGAYPDEAALGSNYGAWVGEKTSLTGEVVETDPLTVATGDGSGGHLRLRVTETDRRPSPGDRLAVFGVVESDRTIRAETAYVVPSSRYGYMYGVSFVAGLWVLGRLVRTWRFDRGMWSLKPRSESFAARRWIRNRTTEDRNA</sequence>
<keyword evidence="1" id="KW-1133">Transmembrane helix</keyword>
<dbReference type="PATRIC" id="fig|662479.7.peg.960"/>
<dbReference type="Proteomes" id="UP000011550">
    <property type="component" value="Unassembled WGS sequence"/>
</dbReference>
<keyword evidence="3" id="KW-1185">Reference proteome</keyword>
<dbReference type="Pfam" id="PF26045">
    <property type="entry name" value="OB_2TM_halo"/>
    <property type="match status" value="1"/>
</dbReference>
<keyword evidence="1" id="KW-0812">Transmembrane</keyword>